<dbReference type="AlphaFoldDB" id="A0AAD5MWF8"/>
<evidence type="ECO:0000313" key="2">
    <source>
        <dbReference type="Proteomes" id="UP001196413"/>
    </source>
</evidence>
<sequence length="105" mass="11598">MRNGNCSPESALHNSNGSKVATATVHLLRTTFPPLPRIAQSSALHTQSHTLFRIIGDVICDFSVSQTTVFFRDLSTAALTSTLIEEVRRYRETSWNCISVISTTD</sequence>
<protein>
    <submittedName>
        <fullName evidence="1">Uncharacterized protein</fullName>
    </submittedName>
</protein>
<keyword evidence="2" id="KW-1185">Reference proteome</keyword>
<name>A0AAD5MWF8_PARTN</name>
<evidence type="ECO:0000313" key="1">
    <source>
        <dbReference type="EMBL" id="KAJ1365810.1"/>
    </source>
</evidence>
<dbReference type="EMBL" id="JAHQIW010005369">
    <property type="protein sequence ID" value="KAJ1365810.1"/>
    <property type="molecule type" value="Genomic_DNA"/>
</dbReference>
<proteinExistence type="predicted"/>
<comment type="caution">
    <text evidence="1">The sequence shown here is derived from an EMBL/GenBank/DDBJ whole genome shotgun (WGS) entry which is preliminary data.</text>
</comment>
<organism evidence="1 2">
    <name type="scientific">Parelaphostrongylus tenuis</name>
    <name type="common">Meningeal worm</name>
    <dbReference type="NCBI Taxonomy" id="148309"/>
    <lineage>
        <taxon>Eukaryota</taxon>
        <taxon>Metazoa</taxon>
        <taxon>Ecdysozoa</taxon>
        <taxon>Nematoda</taxon>
        <taxon>Chromadorea</taxon>
        <taxon>Rhabditida</taxon>
        <taxon>Rhabditina</taxon>
        <taxon>Rhabditomorpha</taxon>
        <taxon>Strongyloidea</taxon>
        <taxon>Metastrongylidae</taxon>
        <taxon>Parelaphostrongylus</taxon>
    </lineage>
</organism>
<reference evidence="1" key="1">
    <citation type="submission" date="2021-06" db="EMBL/GenBank/DDBJ databases">
        <title>Parelaphostrongylus tenuis whole genome reference sequence.</title>
        <authorList>
            <person name="Garwood T.J."/>
            <person name="Larsen P.A."/>
            <person name="Fountain-Jones N.M."/>
            <person name="Garbe J.R."/>
            <person name="Macchietto M.G."/>
            <person name="Kania S.A."/>
            <person name="Gerhold R.W."/>
            <person name="Richards J.E."/>
            <person name="Wolf T.M."/>
        </authorList>
    </citation>
    <scope>NUCLEOTIDE SEQUENCE</scope>
    <source>
        <strain evidence="1">MNPRO001-30</strain>
        <tissue evidence="1">Meninges</tissue>
    </source>
</reference>
<accession>A0AAD5MWF8</accession>
<dbReference type="Proteomes" id="UP001196413">
    <property type="component" value="Unassembled WGS sequence"/>
</dbReference>
<gene>
    <name evidence="1" type="ORF">KIN20_026249</name>
</gene>